<name>A0AAV1U2Y4_9STRA</name>
<dbReference type="Proteomes" id="UP001162060">
    <property type="component" value="Unassembled WGS sequence"/>
</dbReference>
<feature type="region of interest" description="Disordered" evidence="1">
    <location>
        <begin position="1"/>
        <end position="79"/>
    </location>
</feature>
<evidence type="ECO:0000313" key="3">
    <source>
        <dbReference type="Proteomes" id="UP001162060"/>
    </source>
</evidence>
<proteinExistence type="predicted"/>
<dbReference type="EMBL" id="CAKLBY020000111">
    <property type="protein sequence ID" value="CAK7927584.1"/>
    <property type="molecule type" value="Genomic_DNA"/>
</dbReference>
<reference evidence="2" key="1">
    <citation type="submission" date="2024-01" db="EMBL/GenBank/DDBJ databases">
        <authorList>
            <person name="Webb A."/>
        </authorList>
    </citation>
    <scope>NUCLEOTIDE SEQUENCE</scope>
    <source>
        <strain evidence="2">Pm1</strain>
    </source>
</reference>
<sequence>MKWEQPGQMERGLESKIGHPIQVDDERSISSGTKQDKSDHSSWRPNRSGPHFPIQSQKLRTKAEKNGGLNEGSGGADLGSFLEGVEGFNANSREAERVMEEFMDRNPG</sequence>
<feature type="compositionally biased region" description="Basic and acidic residues" evidence="1">
    <location>
        <begin position="11"/>
        <end position="42"/>
    </location>
</feature>
<gene>
    <name evidence="2" type="ORF">PM001_LOCUS12734</name>
</gene>
<accession>A0AAV1U2Y4</accession>
<comment type="caution">
    <text evidence="2">The sequence shown here is derived from an EMBL/GenBank/DDBJ whole genome shotgun (WGS) entry which is preliminary data.</text>
</comment>
<organism evidence="2 3">
    <name type="scientific">Peronospora matthiolae</name>
    <dbReference type="NCBI Taxonomy" id="2874970"/>
    <lineage>
        <taxon>Eukaryota</taxon>
        <taxon>Sar</taxon>
        <taxon>Stramenopiles</taxon>
        <taxon>Oomycota</taxon>
        <taxon>Peronosporomycetes</taxon>
        <taxon>Peronosporales</taxon>
        <taxon>Peronosporaceae</taxon>
        <taxon>Peronospora</taxon>
    </lineage>
</organism>
<evidence type="ECO:0000256" key="1">
    <source>
        <dbReference type="SAM" id="MobiDB-lite"/>
    </source>
</evidence>
<dbReference type="AlphaFoldDB" id="A0AAV1U2Y4"/>
<protein>
    <submittedName>
        <fullName evidence="2">Uncharacterized protein</fullName>
    </submittedName>
</protein>
<evidence type="ECO:0000313" key="2">
    <source>
        <dbReference type="EMBL" id="CAK7927584.1"/>
    </source>
</evidence>